<dbReference type="PANTHER" id="PTHR31973:SF185">
    <property type="entry name" value="TRANSPOSASE, MUDR, PLANT, MULE TRANSPOSASE DOMAIN-CONTAINING PROTEIN"/>
    <property type="match status" value="1"/>
</dbReference>
<dbReference type="PANTHER" id="PTHR31973">
    <property type="entry name" value="POLYPROTEIN, PUTATIVE-RELATED"/>
    <property type="match status" value="1"/>
</dbReference>
<evidence type="ECO:0000256" key="1">
    <source>
        <dbReference type="ARBA" id="ARBA00022723"/>
    </source>
</evidence>
<name>A0AA38ST28_9ASTR</name>
<dbReference type="AlphaFoldDB" id="A0AA38ST28"/>
<accession>A0AA38ST28</accession>
<organism evidence="6 7">
    <name type="scientific">Centaurea solstitialis</name>
    <name type="common">yellow star-thistle</name>
    <dbReference type="NCBI Taxonomy" id="347529"/>
    <lineage>
        <taxon>Eukaryota</taxon>
        <taxon>Viridiplantae</taxon>
        <taxon>Streptophyta</taxon>
        <taxon>Embryophyta</taxon>
        <taxon>Tracheophyta</taxon>
        <taxon>Spermatophyta</taxon>
        <taxon>Magnoliopsida</taxon>
        <taxon>eudicotyledons</taxon>
        <taxon>Gunneridae</taxon>
        <taxon>Pentapetalae</taxon>
        <taxon>asterids</taxon>
        <taxon>campanulids</taxon>
        <taxon>Asterales</taxon>
        <taxon>Asteraceae</taxon>
        <taxon>Carduoideae</taxon>
        <taxon>Cardueae</taxon>
        <taxon>Centaureinae</taxon>
        <taxon>Centaurea</taxon>
    </lineage>
</organism>
<dbReference type="InterPro" id="IPR007527">
    <property type="entry name" value="Znf_SWIM"/>
</dbReference>
<dbReference type="PROSITE" id="PS50966">
    <property type="entry name" value="ZF_SWIM"/>
    <property type="match status" value="1"/>
</dbReference>
<keyword evidence="7" id="KW-1185">Reference proteome</keyword>
<evidence type="ECO:0000256" key="3">
    <source>
        <dbReference type="ARBA" id="ARBA00022833"/>
    </source>
</evidence>
<evidence type="ECO:0000313" key="7">
    <source>
        <dbReference type="Proteomes" id="UP001172457"/>
    </source>
</evidence>
<gene>
    <name evidence="6" type="ORF">OSB04_028662</name>
</gene>
<dbReference type="EMBL" id="JARYMX010000007">
    <property type="protein sequence ID" value="KAJ9542156.1"/>
    <property type="molecule type" value="Genomic_DNA"/>
</dbReference>
<reference evidence="6" key="1">
    <citation type="submission" date="2023-03" db="EMBL/GenBank/DDBJ databases">
        <title>Chromosome-scale reference genome and RAD-based genetic map of yellow starthistle (Centaurea solstitialis) reveal putative structural variation and QTLs associated with invader traits.</title>
        <authorList>
            <person name="Reatini B."/>
            <person name="Cang F.A."/>
            <person name="Jiang Q."/>
            <person name="Mckibben M.T.W."/>
            <person name="Barker M.S."/>
            <person name="Rieseberg L.H."/>
            <person name="Dlugosch K.M."/>
        </authorList>
    </citation>
    <scope>NUCLEOTIDE SEQUENCE</scope>
    <source>
        <strain evidence="6">CAN-66</strain>
        <tissue evidence="6">Leaf</tissue>
    </source>
</reference>
<evidence type="ECO:0000259" key="5">
    <source>
        <dbReference type="PROSITE" id="PS50966"/>
    </source>
</evidence>
<dbReference type="GO" id="GO:0008270">
    <property type="term" value="F:zinc ion binding"/>
    <property type="evidence" value="ECO:0007669"/>
    <property type="project" value="UniProtKB-KW"/>
</dbReference>
<evidence type="ECO:0000256" key="4">
    <source>
        <dbReference type="PROSITE-ProRule" id="PRU00325"/>
    </source>
</evidence>
<dbReference type="InterPro" id="IPR006564">
    <property type="entry name" value="Znf_PMZ"/>
</dbReference>
<sequence>MILALNLKFIGESFQFKVKRSSTTRYETVCIYNTHCQWRMTAASFGSTGMFVVRKINDVHTCSRTQLHSSHRQANRRVLGHIIVPQLHDSSRTLRGKDIVTDIKRNLKVNISYWQAWRAKVAALCMINGSPEESFTRLPGYFYNLELHNPGTITRIRTDSNSRFTMCFAAFGTSIRTFQRNLHPVVVIDGAHLKERYLGTMFLAVGMDANNQCVPISFGVGRSENNETWCNTRNFMNSNLIYKRSIIIIRGVFWGSILSFGLSLVKFFEGNREEENTAKTPRPGPRPEVLSCDVLAIDLCLLRRISRSGTRNVGRLQVKNGMILEQIVKRRKIKSANWTVREIGYGRFEVIDLKRNPTVDFYNSKCECMKWQLSGLRCSHGIAIANYVRLPDCNHLAEVYFKTSKLQSTYAEVIQPAGPPETWVVPSDYRLMRVKPPLIKPKGPGRWGDHNRIPSVGEDRTTPRCTCCQEYGHTRNLCTANIPSQVRRERASGTQENLNMQQSFRHDTIDFNVDANIDLNF</sequence>
<protein>
    <recommendedName>
        <fullName evidence="5">SWIM-type domain-containing protein</fullName>
    </recommendedName>
</protein>
<feature type="domain" description="SWIM-type" evidence="5">
    <location>
        <begin position="348"/>
        <end position="389"/>
    </location>
</feature>
<dbReference type="SMART" id="SM00575">
    <property type="entry name" value="ZnF_PMZ"/>
    <property type="match status" value="1"/>
</dbReference>
<keyword evidence="3" id="KW-0862">Zinc</keyword>
<dbReference type="Proteomes" id="UP001172457">
    <property type="component" value="Chromosome 7"/>
</dbReference>
<keyword evidence="1" id="KW-0479">Metal-binding</keyword>
<evidence type="ECO:0000313" key="6">
    <source>
        <dbReference type="EMBL" id="KAJ9542156.1"/>
    </source>
</evidence>
<comment type="caution">
    <text evidence="6">The sequence shown here is derived from an EMBL/GenBank/DDBJ whole genome shotgun (WGS) entry which is preliminary data.</text>
</comment>
<evidence type="ECO:0000256" key="2">
    <source>
        <dbReference type="ARBA" id="ARBA00022771"/>
    </source>
</evidence>
<keyword evidence="2 4" id="KW-0863">Zinc-finger</keyword>
<proteinExistence type="predicted"/>